<dbReference type="InterPro" id="IPR010921">
    <property type="entry name" value="Trp_repressor/repl_initiator"/>
</dbReference>
<dbReference type="NCBIfam" id="TIGR02531">
    <property type="entry name" value="yecD_yerC"/>
    <property type="match status" value="1"/>
</dbReference>
<dbReference type="GO" id="GO:0003700">
    <property type="term" value="F:DNA-binding transcription factor activity"/>
    <property type="evidence" value="ECO:0007669"/>
    <property type="project" value="InterPro"/>
</dbReference>
<reference evidence="2" key="1">
    <citation type="submission" date="2017-09" db="EMBL/GenBank/DDBJ databases">
        <title>Depth-based differentiation of microbial function through sediment-hosted aquifers and enrichment of novel symbionts in the deep terrestrial subsurface.</title>
        <authorList>
            <person name="Probst A.J."/>
            <person name="Ladd B."/>
            <person name="Jarett J.K."/>
            <person name="Geller-Mcgrath D.E."/>
            <person name="Sieber C.M.K."/>
            <person name="Emerson J.B."/>
            <person name="Anantharaman K."/>
            <person name="Thomas B.C."/>
            <person name="Malmstrom R."/>
            <person name="Stieglmeier M."/>
            <person name="Klingl A."/>
            <person name="Woyke T."/>
            <person name="Ryan C.M."/>
            <person name="Banfield J.F."/>
        </authorList>
    </citation>
    <scope>NUCLEOTIDE SEQUENCE [LARGE SCALE GENOMIC DNA]</scope>
</reference>
<dbReference type="PANTHER" id="PTHR40080">
    <property type="entry name" value="LMO1763 PROTEIN"/>
    <property type="match status" value="1"/>
</dbReference>
<protein>
    <recommendedName>
        <fullName evidence="3">DNA-binding transcriptional regulator</fullName>
    </recommendedName>
</protein>
<evidence type="ECO:0000313" key="1">
    <source>
        <dbReference type="EMBL" id="PIR92707.1"/>
    </source>
</evidence>
<dbReference type="PIRSF" id="PIRSF012508">
    <property type="entry name" value="YerC"/>
    <property type="match status" value="1"/>
</dbReference>
<dbReference type="Gene3D" id="1.10.1270.10">
    <property type="entry name" value="TrpR-like"/>
    <property type="match status" value="1"/>
</dbReference>
<dbReference type="SUPFAM" id="SSF48295">
    <property type="entry name" value="TrpR-like"/>
    <property type="match status" value="1"/>
</dbReference>
<comment type="caution">
    <text evidence="1">The sequence shown here is derived from an EMBL/GenBank/DDBJ whole genome shotgun (WGS) entry which is preliminary data.</text>
</comment>
<proteinExistence type="predicted"/>
<name>A0A2H0V0X2_9BACT</name>
<dbReference type="InterPro" id="IPR000831">
    <property type="entry name" value="Trp_repress"/>
</dbReference>
<evidence type="ECO:0000313" key="2">
    <source>
        <dbReference type="Proteomes" id="UP000228510"/>
    </source>
</evidence>
<dbReference type="GO" id="GO:0043565">
    <property type="term" value="F:sequence-specific DNA binding"/>
    <property type="evidence" value="ECO:0007669"/>
    <property type="project" value="InterPro"/>
</dbReference>
<dbReference type="EMBL" id="PFAT01000003">
    <property type="protein sequence ID" value="PIR92707.1"/>
    <property type="molecule type" value="Genomic_DNA"/>
</dbReference>
<dbReference type="InterPro" id="IPR013368">
    <property type="entry name" value="YecD_YerC"/>
</dbReference>
<dbReference type="InterPro" id="IPR038116">
    <property type="entry name" value="TrpR-like_sf"/>
</dbReference>
<accession>A0A2H0V0X2</accession>
<dbReference type="Proteomes" id="UP000228510">
    <property type="component" value="Unassembled WGS sequence"/>
</dbReference>
<organism evidence="1 2">
    <name type="scientific">Candidatus Falkowbacteria bacterium CG10_big_fil_rev_8_21_14_0_10_44_15</name>
    <dbReference type="NCBI Taxonomy" id="1974569"/>
    <lineage>
        <taxon>Bacteria</taxon>
        <taxon>Candidatus Falkowiibacteriota</taxon>
    </lineage>
</organism>
<sequence length="103" mass="11717">MEKWDNKNTNDLIVALLSLKNTTDMKRFLRDLLTENEIVEFGKRWQTAQLLNANIPYTSIVKKTGLSSTTVARISKWLKNGTGGYRVALNKTHHHTHQNGALP</sequence>
<dbReference type="Pfam" id="PF01371">
    <property type="entry name" value="Trp_repressor"/>
    <property type="match status" value="1"/>
</dbReference>
<gene>
    <name evidence="1" type="ORF">COU01_00340</name>
</gene>
<dbReference type="PANTHER" id="PTHR40080:SF1">
    <property type="entry name" value="TRPR-LIKE PROTEIN YERC_YECD"/>
    <property type="match status" value="1"/>
</dbReference>
<evidence type="ECO:0008006" key="3">
    <source>
        <dbReference type="Google" id="ProtNLM"/>
    </source>
</evidence>
<dbReference type="AlphaFoldDB" id="A0A2H0V0X2"/>